<dbReference type="GO" id="GO:0070740">
    <property type="term" value="F:tubulin-glutamic acid ligase activity"/>
    <property type="evidence" value="ECO:0007669"/>
    <property type="project" value="TreeGrafter"/>
</dbReference>
<dbReference type="GO" id="GO:0000226">
    <property type="term" value="P:microtubule cytoskeleton organization"/>
    <property type="evidence" value="ECO:0007669"/>
    <property type="project" value="TreeGrafter"/>
</dbReference>
<dbReference type="Ensembl" id="ENSCSAVT00000019198.1">
    <property type="protein sequence ID" value="ENSCSAVP00000018991.1"/>
    <property type="gene ID" value="ENSCSAVG00000011155.1"/>
</dbReference>
<dbReference type="GeneTree" id="ENSGT00390000004589"/>
<proteinExistence type="predicted"/>
<dbReference type="PANTHER" id="PTHR12241">
    <property type="entry name" value="TUBULIN POLYGLUTAMYLASE"/>
    <property type="match status" value="1"/>
</dbReference>
<keyword evidence="5" id="KW-1185">Reference proteome</keyword>
<evidence type="ECO:0000256" key="1">
    <source>
        <dbReference type="ARBA" id="ARBA00022598"/>
    </source>
</evidence>
<keyword evidence="3" id="KW-0067">ATP-binding</keyword>
<dbReference type="PROSITE" id="PS51221">
    <property type="entry name" value="TTL"/>
    <property type="match status" value="1"/>
</dbReference>
<evidence type="ECO:0000256" key="3">
    <source>
        <dbReference type="ARBA" id="ARBA00022840"/>
    </source>
</evidence>
<sequence length="264" mass="31075">MMQNKEITKTTLNIKQAYPCTTEILKRVADQFGWEVTTEDREERSGEQLIYWGDVQKIDYVNKQFFDKPGSFIINYFHGFVAVEKKIDHAIALRTMTLLFSKHFDFFLKTWIYPQEYKSLSLETLLNEKEIDGGFPRFIFKPDEESRANGIELFEDTVYIFDKVGAKAGVIQTYLNNPLLWDGYKFDIRSHFVVTSLQPLQIYYSPRTMIRVCTEKFGSTSKQKKMQHITNICFNVSNTEDETSFTRDESELQEMLNQKGYKWA</sequence>
<dbReference type="HOGENOM" id="CLU_010131_3_1_1"/>
<dbReference type="eggNOG" id="KOG2158">
    <property type="taxonomic scope" value="Eukaryota"/>
</dbReference>
<dbReference type="Proteomes" id="UP000007875">
    <property type="component" value="Unassembled WGS sequence"/>
</dbReference>
<reference evidence="4" key="2">
    <citation type="submission" date="2025-08" db="UniProtKB">
        <authorList>
            <consortium name="Ensembl"/>
        </authorList>
    </citation>
    <scope>IDENTIFICATION</scope>
</reference>
<name>H2ZN25_CIOSA</name>
<evidence type="ECO:0000313" key="4">
    <source>
        <dbReference type="Ensembl" id="ENSCSAVP00000018991.1"/>
    </source>
</evidence>
<protein>
    <submittedName>
        <fullName evidence="4">Uncharacterized protein</fullName>
    </submittedName>
</protein>
<keyword evidence="1" id="KW-0436">Ligase</keyword>
<dbReference type="GO" id="GO:0015631">
    <property type="term" value="F:tubulin binding"/>
    <property type="evidence" value="ECO:0007669"/>
    <property type="project" value="TreeGrafter"/>
</dbReference>
<dbReference type="Gene3D" id="3.30.470.20">
    <property type="entry name" value="ATP-grasp fold, B domain"/>
    <property type="match status" value="1"/>
</dbReference>
<evidence type="ECO:0000313" key="5">
    <source>
        <dbReference type="Proteomes" id="UP000007875"/>
    </source>
</evidence>
<dbReference type="GO" id="GO:0005524">
    <property type="term" value="F:ATP binding"/>
    <property type="evidence" value="ECO:0007669"/>
    <property type="project" value="UniProtKB-KW"/>
</dbReference>
<dbReference type="InParanoid" id="H2ZN25"/>
<organism evidence="4 5">
    <name type="scientific">Ciona savignyi</name>
    <name type="common">Pacific transparent sea squirt</name>
    <dbReference type="NCBI Taxonomy" id="51511"/>
    <lineage>
        <taxon>Eukaryota</taxon>
        <taxon>Metazoa</taxon>
        <taxon>Chordata</taxon>
        <taxon>Tunicata</taxon>
        <taxon>Ascidiacea</taxon>
        <taxon>Phlebobranchia</taxon>
        <taxon>Cionidae</taxon>
        <taxon>Ciona</taxon>
    </lineage>
</organism>
<dbReference type="InterPro" id="IPR004344">
    <property type="entry name" value="TTL/TTLL_fam"/>
</dbReference>
<keyword evidence="2" id="KW-0547">Nucleotide-binding</keyword>
<evidence type="ECO:0000256" key="2">
    <source>
        <dbReference type="ARBA" id="ARBA00022741"/>
    </source>
</evidence>
<dbReference type="AlphaFoldDB" id="H2ZN25"/>
<dbReference type="GO" id="GO:0036064">
    <property type="term" value="C:ciliary basal body"/>
    <property type="evidence" value="ECO:0007669"/>
    <property type="project" value="TreeGrafter"/>
</dbReference>
<reference evidence="5" key="1">
    <citation type="submission" date="2003-08" db="EMBL/GenBank/DDBJ databases">
        <authorList>
            <person name="Birren B."/>
            <person name="Nusbaum C."/>
            <person name="Abebe A."/>
            <person name="Abouelleil A."/>
            <person name="Adekoya E."/>
            <person name="Ait-zahra M."/>
            <person name="Allen N."/>
            <person name="Allen T."/>
            <person name="An P."/>
            <person name="Anderson M."/>
            <person name="Anderson S."/>
            <person name="Arachchi H."/>
            <person name="Armbruster J."/>
            <person name="Bachantsang P."/>
            <person name="Baldwin J."/>
            <person name="Barry A."/>
            <person name="Bayul T."/>
            <person name="Blitshsteyn B."/>
            <person name="Bloom T."/>
            <person name="Blye J."/>
            <person name="Boguslavskiy L."/>
            <person name="Borowsky M."/>
            <person name="Boukhgalter B."/>
            <person name="Brunache A."/>
            <person name="Butler J."/>
            <person name="Calixte N."/>
            <person name="Calvo S."/>
            <person name="Camarata J."/>
            <person name="Campo K."/>
            <person name="Chang J."/>
            <person name="Cheshatsang Y."/>
            <person name="Citroen M."/>
            <person name="Collymore A."/>
            <person name="Considine T."/>
            <person name="Cook A."/>
            <person name="Cooke P."/>
            <person name="Corum B."/>
            <person name="Cuomo C."/>
            <person name="David R."/>
            <person name="Dawoe T."/>
            <person name="Degray S."/>
            <person name="Dodge S."/>
            <person name="Dooley K."/>
            <person name="Dorje P."/>
            <person name="Dorjee K."/>
            <person name="Dorris L."/>
            <person name="Duffey N."/>
            <person name="Dupes A."/>
            <person name="Elkins T."/>
            <person name="Engels R."/>
            <person name="Erickson J."/>
            <person name="Farina A."/>
            <person name="Faro S."/>
            <person name="Ferreira P."/>
            <person name="Fischer H."/>
            <person name="Fitzgerald M."/>
            <person name="Foley K."/>
            <person name="Gage D."/>
            <person name="Galagan J."/>
            <person name="Gearin G."/>
            <person name="Gnerre S."/>
            <person name="Gnirke A."/>
            <person name="Goyette A."/>
            <person name="Graham J."/>
            <person name="Grandbois E."/>
            <person name="Gyaltsen K."/>
            <person name="Hafez N."/>
            <person name="Hagopian D."/>
            <person name="Hagos B."/>
            <person name="Hall J."/>
            <person name="Hatcher B."/>
            <person name="Heller A."/>
            <person name="Higgins H."/>
            <person name="Honan T."/>
            <person name="Horn A."/>
            <person name="Houde N."/>
            <person name="Hughes L."/>
            <person name="Hulme W."/>
            <person name="Husby E."/>
            <person name="Iliev I."/>
            <person name="Jaffe D."/>
            <person name="Jones C."/>
            <person name="Kamal M."/>
            <person name="Kamat A."/>
            <person name="Kamvysselis M."/>
            <person name="Karlsson E."/>
            <person name="Kells C."/>
            <person name="Kieu A."/>
            <person name="Kisner P."/>
            <person name="Kodira C."/>
            <person name="Kulbokas E."/>
            <person name="Labutti K."/>
            <person name="Lama D."/>
            <person name="Landers T."/>
            <person name="Leger J."/>
            <person name="Levine S."/>
            <person name="Lewis D."/>
            <person name="Lewis T."/>
            <person name="Lindblad-toh K."/>
            <person name="Liu X."/>
            <person name="Lokyitsang T."/>
            <person name="Lokyitsang Y."/>
            <person name="Lucien O."/>
            <person name="Lui A."/>
            <person name="Ma L.J."/>
            <person name="Mabbitt R."/>
            <person name="Macdonald J."/>
            <person name="Maclean C."/>
            <person name="Major J."/>
            <person name="Manning J."/>
            <person name="Marabella R."/>
            <person name="Maru K."/>
            <person name="Matthews C."/>
            <person name="Mauceli E."/>
            <person name="Mccarthy M."/>
            <person name="Mcdonough S."/>
            <person name="Mcghee T."/>
            <person name="Meldrim J."/>
            <person name="Meneus L."/>
            <person name="Mesirov J."/>
            <person name="Mihalev A."/>
            <person name="Mihova T."/>
            <person name="Mikkelsen T."/>
            <person name="Mlenga V."/>
            <person name="Moru K."/>
            <person name="Mozes J."/>
            <person name="Mulrain L."/>
            <person name="Munson G."/>
            <person name="Naylor J."/>
            <person name="Newes C."/>
            <person name="Nguyen C."/>
            <person name="Nguyen N."/>
            <person name="Nguyen T."/>
            <person name="Nicol R."/>
            <person name="Nielsen C."/>
            <person name="Nizzari M."/>
            <person name="Norbu C."/>
            <person name="Norbu N."/>
            <person name="O'donnell P."/>
            <person name="Okoawo O."/>
            <person name="O'leary S."/>
            <person name="Omotosho B."/>
            <person name="O'neill K."/>
            <person name="Osman S."/>
            <person name="Parker S."/>
            <person name="Perrin D."/>
            <person name="Phunkhang P."/>
            <person name="Piqani B."/>
            <person name="Purcell S."/>
            <person name="Rachupka T."/>
            <person name="Ramasamy U."/>
            <person name="Rameau R."/>
            <person name="Ray V."/>
            <person name="Raymond C."/>
            <person name="Retta R."/>
            <person name="Richardson S."/>
            <person name="Rise C."/>
            <person name="Rodriguez J."/>
            <person name="Rogers J."/>
            <person name="Rogov P."/>
            <person name="Rutman M."/>
            <person name="Schupbach R."/>
            <person name="Seaman C."/>
            <person name="Settipalli S."/>
            <person name="Sharpe T."/>
            <person name="Sheridan J."/>
            <person name="Sherpa N."/>
            <person name="Shi J."/>
            <person name="Smirnov S."/>
            <person name="Smith C."/>
            <person name="Sougnez C."/>
            <person name="Spencer B."/>
            <person name="Stalker J."/>
            <person name="Stange-thomann N."/>
            <person name="Stavropoulos S."/>
            <person name="Stetson K."/>
            <person name="Stone C."/>
            <person name="Stone S."/>
            <person name="Stubbs M."/>
            <person name="Talamas J."/>
            <person name="Tchuinga P."/>
            <person name="Tenzing P."/>
            <person name="Tesfaye S."/>
            <person name="Theodore J."/>
            <person name="Thoulutsang Y."/>
            <person name="Topham K."/>
            <person name="Towey S."/>
            <person name="Tsamla T."/>
            <person name="Tsomo N."/>
            <person name="Vallee D."/>
            <person name="Vassiliev H."/>
            <person name="Venkataraman V."/>
            <person name="Vinson J."/>
            <person name="Vo A."/>
            <person name="Wade C."/>
            <person name="Wang S."/>
            <person name="Wangchuk T."/>
            <person name="Wangdi T."/>
            <person name="Whittaker C."/>
            <person name="Wilkinson J."/>
            <person name="Wu Y."/>
            <person name="Wyman D."/>
            <person name="Yadav S."/>
            <person name="Yang S."/>
            <person name="Yang X."/>
            <person name="Yeager S."/>
            <person name="Yee E."/>
            <person name="Young G."/>
            <person name="Zainoun J."/>
            <person name="Zembeck L."/>
            <person name="Zimmer A."/>
            <person name="Zody M."/>
            <person name="Lander E."/>
        </authorList>
    </citation>
    <scope>NUCLEOTIDE SEQUENCE [LARGE SCALE GENOMIC DNA]</scope>
</reference>
<accession>H2ZN25</accession>
<dbReference type="Pfam" id="PF03133">
    <property type="entry name" value="TTL"/>
    <property type="match status" value="1"/>
</dbReference>
<reference evidence="4" key="3">
    <citation type="submission" date="2025-09" db="UniProtKB">
        <authorList>
            <consortium name="Ensembl"/>
        </authorList>
    </citation>
    <scope>IDENTIFICATION</scope>
</reference>